<dbReference type="AlphaFoldDB" id="A0A5J4SEB1"/>
<evidence type="ECO:0000313" key="1">
    <source>
        <dbReference type="EMBL" id="KAA6344072.1"/>
    </source>
</evidence>
<name>A0A5J4SEB1_9ZZZZ</name>
<organism evidence="1">
    <name type="scientific">termite gut metagenome</name>
    <dbReference type="NCBI Taxonomy" id="433724"/>
    <lineage>
        <taxon>unclassified sequences</taxon>
        <taxon>metagenomes</taxon>
        <taxon>organismal metagenomes</taxon>
    </lineage>
</organism>
<accession>A0A5J4SEB1</accession>
<reference evidence="1" key="1">
    <citation type="submission" date="2019-03" db="EMBL/GenBank/DDBJ databases">
        <title>Single cell metagenomics reveals metabolic interactions within the superorganism composed of flagellate Streblomastix strix and complex community of Bacteroidetes bacteria on its surface.</title>
        <authorList>
            <person name="Treitli S.C."/>
            <person name="Kolisko M."/>
            <person name="Husnik F."/>
            <person name="Keeling P."/>
            <person name="Hampl V."/>
        </authorList>
    </citation>
    <scope>NUCLEOTIDE SEQUENCE</scope>
    <source>
        <strain evidence="1">STM</strain>
    </source>
</reference>
<sequence length="38" mass="4712">MKKIGIPLFYELKVLRIIFYVIPSRMCFPIFRNEFLQF</sequence>
<comment type="caution">
    <text evidence="1">The sequence shown here is derived from an EMBL/GenBank/DDBJ whole genome shotgun (WGS) entry which is preliminary data.</text>
</comment>
<proteinExistence type="predicted"/>
<gene>
    <name evidence="1" type="ORF">EZS27_008292</name>
</gene>
<dbReference type="EMBL" id="SNRY01000237">
    <property type="protein sequence ID" value="KAA6344072.1"/>
    <property type="molecule type" value="Genomic_DNA"/>
</dbReference>
<feature type="non-terminal residue" evidence="1">
    <location>
        <position position="38"/>
    </location>
</feature>
<protein>
    <submittedName>
        <fullName evidence="1">Uncharacterized protein</fullName>
    </submittedName>
</protein>